<dbReference type="WBParaSite" id="SBAD_0000774701-mRNA-1">
    <property type="protein sequence ID" value="SBAD_0000774701-mRNA-1"/>
    <property type="gene ID" value="SBAD_0000774701"/>
</dbReference>
<organism evidence="4">
    <name type="scientific">Soboliphyme baturini</name>
    <dbReference type="NCBI Taxonomy" id="241478"/>
    <lineage>
        <taxon>Eukaryota</taxon>
        <taxon>Metazoa</taxon>
        <taxon>Ecdysozoa</taxon>
        <taxon>Nematoda</taxon>
        <taxon>Enoplea</taxon>
        <taxon>Dorylaimia</taxon>
        <taxon>Dioctophymatida</taxon>
        <taxon>Dioctophymatoidea</taxon>
        <taxon>Soboliphymatidae</taxon>
        <taxon>Soboliphyme</taxon>
    </lineage>
</organism>
<name>A0A183IV19_9BILA</name>
<evidence type="ECO:0000313" key="3">
    <source>
        <dbReference type="Proteomes" id="UP000270296"/>
    </source>
</evidence>
<reference evidence="2 3" key="2">
    <citation type="submission" date="2018-11" db="EMBL/GenBank/DDBJ databases">
        <authorList>
            <consortium name="Pathogen Informatics"/>
        </authorList>
    </citation>
    <scope>NUCLEOTIDE SEQUENCE [LARGE SCALE GENOMIC DNA]</scope>
</reference>
<dbReference type="Pfam" id="PF04707">
    <property type="entry name" value="PRELI"/>
    <property type="match status" value="1"/>
</dbReference>
<dbReference type="InterPro" id="IPR006797">
    <property type="entry name" value="PRELI/MSF1_dom"/>
</dbReference>
<sequence>MKYYCTKSVFKNSWEEVATAFWHRYPNPFSRHVLSEDTLMRSVVGSVLYSKRLLLKTNRMPKWGERFCNIRHVPVLEESSVDNRLKTLVTYSRNISYTRMMCVEEKCVYRPDPNDANQTVLKREACISSHLRGFAVVVQRFAVERFKHNAANANRGINHVLSKMFPSRVYGRKSFGQTS</sequence>
<reference evidence="4" key="1">
    <citation type="submission" date="2016-06" db="UniProtKB">
        <authorList>
            <consortium name="WormBaseParasite"/>
        </authorList>
    </citation>
    <scope>IDENTIFICATION</scope>
</reference>
<dbReference type="EMBL" id="UZAM01010653">
    <property type="protein sequence ID" value="VDP13222.1"/>
    <property type="molecule type" value="Genomic_DNA"/>
</dbReference>
<dbReference type="GO" id="GO:0005758">
    <property type="term" value="C:mitochondrial intermembrane space"/>
    <property type="evidence" value="ECO:0007669"/>
    <property type="project" value="InterPro"/>
</dbReference>
<evidence type="ECO:0000313" key="4">
    <source>
        <dbReference type="WBParaSite" id="SBAD_0000774701-mRNA-1"/>
    </source>
</evidence>
<protein>
    <submittedName>
        <fullName evidence="4">PRELI/MSF1 domain-containing protein</fullName>
    </submittedName>
</protein>
<dbReference type="InterPro" id="IPR037365">
    <property type="entry name" value="Slowmo/Ups"/>
</dbReference>
<gene>
    <name evidence="2" type="ORF">SBAD_LOCUS7466</name>
</gene>
<dbReference type="PANTHER" id="PTHR11158">
    <property type="entry name" value="MSF1/PX19 RELATED"/>
    <property type="match status" value="1"/>
</dbReference>
<proteinExistence type="predicted"/>
<dbReference type="Proteomes" id="UP000270296">
    <property type="component" value="Unassembled WGS sequence"/>
</dbReference>
<feature type="domain" description="PRELI/MSF1" evidence="1">
    <location>
        <begin position="1"/>
        <end position="169"/>
    </location>
</feature>
<dbReference type="AlphaFoldDB" id="A0A183IV19"/>
<dbReference type="PROSITE" id="PS50904">
    <property type="entry name" value="PRELI_MSF1"/>
    <property type="match status" value="1"/>
</dbReference>
<evidence type="ECO:0000259" key="1">
    <source>
        <dbReference type="PROSITE" id="PS50904"/>
    </source>
</evidence>
<keyword evidence="3" id="KW-1185">Reference proteome</keyword>
<accession>A0A183IV19</accession>
<evidence type="ECO:0000313" key="2">
    <source>
        <dbReference type="EMBL" id="VDP13222.1"/>
    </source>
</evidence>
<dbReference type="OrthoDB" id="341300at2759"/>